<dbReference type="OrthoDB" id="1906778at2"/>
<dbReference type="STRING" id="1450648.CLORY_28320"/>
<keyword evidence="2" id="KW-1185">Reference proteome</keyword>
<protein>
    <submittedName>
        <fullName evidence="1">Uncharacterized protein</fullName>
    </submittedName>
</protein>
<gene>
    <name evidence="1" type="ORF">CLORY_28320</name>
</gene>
<organism evidence="1 2">
    <name type="scientific">Clostridium oryzae</name>
    <dbReference type="NCBI Taxonomy" id="1450648"/>
    <lineage>
        <taxon>Bacteria</taxon>
        <taxon>Bacillati</taxon>
        <taxon>Bacillota</taxon>
        <taxon>Clostridia</taxon>
        <taxon>Eubacteriales</taxon>
        <taxon>Clostridiaceae</taxon>
        <taxon>Clostridium</taxon>
    </lineage>
</organism>
<dbReference type="Proteomes" id="UP000190080">
    <property type="component" value="Unassembled WGS sequence"/>
</dbReference>
<dbReference type="EMBL" id="MZGV01000032">
    <property type="protein sequence ID" value="OPJ60380.1"/>
    <property type="molecule type" value="Genomic_DNA"/>
</dbReference>
<evidence type="ECO:0000313" key="2">
    <source>
        <dbReference type="Proteomes" id="UP000190080"/>
    </source>
</evidence>
<reference evidence="1 2" key="1">
    <citation type="submission" date="2017-03" db="EMBL/GenBank/DDBJ databases">
        <title>Genome sequence of Clostridium oryzae DSM 28571.</title>
        <authorList>
            <person name="Poehlein A."/>
            <person name="Daniel R."/>
        </authorList>
    </citation>
    <scope>NUCLEOTIDE SEQUENCE [LARGE SCALE GENOMIC DNA]</scope>
    <source>
        <strain evidence="1 2">DSM 28571</strain>
    </source>
</reference>
<dbReference type="AlphaFoldDB" id="A0A1V4IKL7"/>
<accession>A0A1V4IKL7</accession>
<name>A0A1V4IKL7_9CLOT</name>
<comment type="caution">
    <text evidence="1">The sequence shown here is derived from an EMBL/GenBank/DDBJ whole genome shotgun (WGS) entry which is preliminary data.</text>
</comment>
<evidence type="ECO:0000313" key="1">
    <source>
        <dbReference type="EMBL" id="OPJ60380.1"/>
    </source>
</evidence>
<dbReference type="RefSeq" id="WP_079425570.1">
    <property type="nucleotide sequence ID" value="NZ_MZGV01000032.1"/>
</dbReference>
<sequence length="108" mass="12386">MSKYKVGDELIIVENPDKEKQVLKEKTALKIEDDIASISWALKIVKVEYDKPNVTLTYRNLYGQEHKVFAVCSDVANFDKEKVLEKALLKAFQSEIIDISVTKNLIKK</sequence>
<proteinExistence type="predicted"/>